<comment type="caution">
    <text evidence="1">The sequence shown here is derived from an EMBL/GenBank/DDBJ whole genome shotgun (WGS) entry which is preliminary data.</text>
</comment>
<accession>A0A438EDT4</accession>
<dbReference type="Proteomes" id="UP000288805">
    <property type="component" value="Unassembled WGS sequence"/>
</dbReference>
<protein>
    <submittedName>
        <fullName evidence="1">Uncharacterized protein</fullName>
    </submittedName>
</protein>
<evidence type="ECO:0000313" key="2">
    <source>
        <dbReference type="Proteomes" id="UP000288805"/>
    </source>
</evidence>
<organism evidence="1 2">
    <name type="scientific">Vitis vinifera</name>
    <name type="common">Grape</name>
    <dbReference type="NCBI Taxonomy" id="29760"/>
    <lineage>
        <taxon>Eukaryota</taxon>
        <taxon>Viridiplantae</taxon>
        <taxon>Streptophyta</taxon>
        <taxon>Embryophyta</taxon>
        <taxon>Tracheophyta</taxon>
        <taxon>Spermatophyta</taxon>
        <taxon>Magnoliopsida</taxon>
        <taxon>eudicotyledons</taxon>
        <taxon>Gunneridae</taxon>
        <taxon>Pentapetalae</taxon>
        <taxon>rosids</taxon>
        <taxon>Vitales</taxon>
        <taxon>Vitaceae</taxon>
        <taxon>Viteae</taxon>
        <taxon>Vitis</taxon>
    </lineage>
</organism>
<dbReference type="AlphaFoldDB" id="A0A438EDT4"/>
<name>A0A438EDT4_VITVI</name>
<reference evidence="1 2" key="1">
    <citation type="journal article" date="2018" name="PLoS Genet.">
        <title>Population sequencing reveals clonal diversity and ancestral inbreeding in the grapevine cultivar Chardonnay.</title>
        <authorList>
            <person name="Roach M.J."/>
            <person name="Johnson D.L."/>
            <person name="Bohlmann J."/>
            <person name="van Vuuren H.J."/>
            <person name="Jones S.J."/>
            <person name="Pretorius I.S."/>
            <person name="Schmidt S.A."/>
            <person name="Borneman A.R."/>
        </authorList>
    </citation>
    <scope>NUCLEOTIDE SEQUENCE [LARGE SCALE GENOMIC DNA]</scope>
    <source>
        <strain evidence="2">cv. Chardonnay</strain>
        <tissue evidence="1">Leaf</tissue>
    </source>
</reference>
<dbReference type="EMBL" id="QGNW01001308">
    <property type="protein sequence ID" value="RVW45965.1"/>
    <property type="molecule type" value="Genomic_DNA"/>
</dbReference>
<gene>
    <name evidence="1" type="ORF">CK203_068719</name>
</gene>
<evidence type="ECO:0000313" key="1">
    <source>
        <dbReference type="EMBL" id="RVW45965.1"/>
    </source>
</evidence>
<sequence length="72" mass="8405">MGVCRSGLQLIVLSPRTSKSLGLWWLPCCKNCKNFCLHIRYLCLFPWILLQVPIHEWRKQVAALQTLKKRAP</sequence>
<proteinExistence type="predicted"/>